<dbReference type="GO" id="GO:0003934">
    <property type="term" value="F:GTP cyclohydrolase I activity"/>
    <property type="evidence" value="ECO:0007669"/>
    <property type="project" value="UniProtKB-UniRule"/>
</dbReference>
<dbReference type="InterPro" id="IPR018234">
    <property type="entry name" value="GTP_CycHdrlase_I_CS"/>
</dbReference>
<evidence type="ECO:0000256" key="4">
    <source>
        <dbReference type="ARBA" id="ARBA00022801"/>
    </source>
</evidence>
<dbReference type="PROSITE" id="PS00859">
    <property type="entry name" value="GTP_CYCLOHYDROL_1_1"/>
    <property type="match status" value="1"/>
</dbReference>
<feature type="binding site" evidence="5">
    <location>
        <position position="76"/>
    </location>
    <ligand>
        <name>Zn(2+)</name>
        <dbReference type="ChEBI" id="CHEBI:29105"/>
    </ligand>
</feature>
<keyword evidence="5" id="KW-0862">Zinc</keyword>
<dbReference type="InterPro" id="IPR043133">
    <property type="entry name" value="GTP-CH-I_C/QueF"/>
</dbReference>
<dbReference type="GO" id="GO:0046654">
    <property type="term" value="P:tetrahydrofolate biosynthetic process"/>
    <property type="evidence" value="ECO:0007669"/>
    <property type="project" value="UniProtKB-UniRule"/>
</dbReference>
<reference evidence="7 8" key="1">
    <citation type="journal article" date="2015" name="Microbiome">
        <title>Genomic resolution of linkages in carbon, nitrogen, and sulfur cycling among widespread estuary sediment bacteria.</title>
        <authorList>
            <person name="Baker B.J."/>
            <person name="Lazar C.S."/>
            <person name="Teske A.P."/>
            <person name="Dick G.J."/>
        </authorList>
    </citation>
    <scope>NUCLEOTIDE SEQUENCE [LARGE SCALE GENOMIC DNA]</scope>
    <source>
        <strain evidence="7">DG_24</strain>
    </source>
</reference>
<feature type="binding site" evidence="5">
    <location>
        <position position="79"/>
    </location>
    <ligand>
        <name>Zn(2+)</name>
        <dbReference type="ChEBI" id="CHEBI:29105"/>
    </ligand>
</feature>
<dbReference type="InterPro" id="IPR001474">
    <property type="entry name" value="GTP_CycHdrlase_I"/>
</dbReference>
<dbReference type="EMBL" id="LIZS01000012">
    <property type="protein sequence ID" value="KPJ53811.1"/>
    <property type="molecule type" value="Genomic_DNA"/>
</dbReference>
<proteinExistence type="inferred from homology"/>
<organism evidence="7 8">
    <name type="scientific">candidate division TA06 bacterium DG_24</name>
    <dbReference type="NCBI Taxonomy" id="1703770"/>
    <lineage>
        <taxon>Bacteria</taxon>
        <taxon>Bacteria division TA06</taxon>
    </lineage>
</organism>
<dbReference type="GO" id="GO:0006730">
    <property type="term" value="P:one-carbon metabolic process"/>
    <property type="evidence" value="ECO:0007669"/>
    <property type="project" value="UniProtKB-UniRule"/>
</dbReference>
<dbReference type="PANTHER" id="PTHR11109">
    <property type="entry name" value="GTP CYCLOHYDROLASE I"/>
    <property type="match status" value="1"/>
</dbReference>
<evidence type="ECO:0000259" key="6">
    <source>
        <dbReference type="Pfam" id="PF01227"/>
    </source>
</evidence>
<keyword evidence="5" id="KW-0479">Metal-binding</keyword>
<evidence type="ECO:0000256" key="3">
    <source>
        <dbReference type="ARBA" id="ARBA00022563"/>
    </source>
</evidence>
<dbReference type="UniPathway" id="UPA00848">
    <property type="reaction ID" value="UER00151"/>
</dbReference>
<comment type="catalytic activity">
    <reaction evidence="1 5">
        <text>GTP + H2O = 7,8-dihydroneopterin 3'-triphosphate + formate + H(+)</text>
        <dbReference type="Rhea" id="RHEA:17473"/>
        <dbReference type="ChEBI" id="CHEBI:15377"/>
        <dbReference type="ChEBI" id="CHEBI:15378"/>
        <dbReference type="ChEBI" id="CHEBI:15740"/>
        <dbReference type="ChEBI" id="CHEBI:37565"/>
        <dbReference type="ChEBI" id="CHEBI:58462"/>
        <dbReference type="EC" id="3.5.4.16"/>
    </reaction>
</comment>
<dbReference type="NCBIfam" id="TIGR00063">
    <property type="entry name" value="folE"/>
    <property type="match status" value="1"/>
</dbReference>
<comment type="subunit">
    <text evidence="5">Homopolymer.</text>
</comment>
<dbReference type="EC" id="3.5.4.16" evidence="5"/>
<dbReference type="Gene3D" id="1.10.286.10">
    <property type="match status" value="1"/>
</dbReference>
<comment type="similarity">
    <text evidence="5">Belongs to the GTP cyclohydrolase I family.</text>
</comment>
<evidence type="ECO:0000256" key="5">
    <source>
        <dbReference type="HAMAP-Rule" id="MF_00223"/>
    </source>
</evidence>
<dbReference type="PROSITE" id="PS00860">
    <property type="entry name" value="GTP_CYCLOHYDROL_1_2"/>
    <property type="match status" value="1"/>
</dbReference>
<dbReference type="GO" id="GO:0008270">
    <property type="term" value="F:zinc ion binding"/>
    <property type="evidence" value="ECO:0007669"/>
    <property type="project" value="UniProtKB-UniRule"/>
</dbReference>
<evidence type="ECO:0000313" key="8">
    <source>
        <dbReference type="Proteomes" id="UP000052008"/>
    </source>
</evidence>
<comment type="pathway">
    <text evidence="2 5">Cofactor biosynthesis; 7,8-dihydroneopterin triphosphate biosynthesis; 7,8-dihydroneopterin triphosphate from GTP: step 1/1.</text>
</comment>
<keyword evidence="5" id="KW-0547">Nucleotide-binding</keyword>
<feature type="domain" description="GTP cyclohydrolase I" evidence="6">
    <location>
        <begin position="8"/>
        <end position="183"/>
    </location>
</feature>
<gene>
    <name evidence="5" type="primary">folE</name>
    <name evidence="7" type="ORF">AMJ39_03240</name>
</gene>
<dbReference type="InterPro" id="IPR020602">
    <property type="entry name" value="GTP_CycHdrlase_I_dom"/>
</dbReference>
<dbReference type="PANTHER" id="PTHR11109:SF7">
    <property type="entry name" value="GTP CYCLOHYDROLASE 1"/>
    <property type="match status" value="1"/>
</dbReference>
<feature type="binding site" evidence="5">
    <location>
        <position position="148"/>
    </location>
    <ligand>
        <name>Zn(2+)</name>
        <dbReference type="ChEBI" id="CHEBI:29105"/>
    </ligand>
</feature>
<dbReference type="GO" id="GO:0005525">
    <property type="term" value="F:GTP binding"/>
    <property type="evidence" value="ECO:0007669"/>
    <property type="project" value="UniProtKB-KW"/>
</dbReference>
<protein>
    <recommendedName>
        <fullName evidence="5">GTP cyclohydrolase 1</fullName>
        <ecNumber evidence="5">3.5.4.16</ecNumber>
    </recommendedName>
    <alternativeName>
        <fullName evidence="5">GTP cyclohydrolase I</fullName>
        <shortName evidence="5">GTP-CH-I</shortName>
    </alternativeName>
</protein>
<dbReference type="InterPro" id="IPR043134">
    <property type="entry name" value="GTP-CH-I_N"/>
</dbReference>
<evidence type="ECO:0000256" key="2">
    <source>
        <dbReference type="ARBA" id="ARBA00005080"/>
    </source>
</evidence>
<comment type="caution">
    <text evidence="7">The sequence shown here is derived from an EMBL/GenBank/DDBJ whole genome shotgun (WGS) entry which is preliminary data.</text>
</comment>
<dbReference type="HAMAP" id="MF_00223">
    <property type="entry name" value="FolE"/>
    <property type="match status" value="1"/>
</dbReference>
<name>A0A0S7WUY6_UNCT6</name>
<dbReference type="NCBIfam" id="NF006825">
    <property type="entry name" value="PRK09347.1-2"/>
    <property type="match status" value="1"/>
</dbReference>
<evidence type="ECO:0000313" key="7">
    <source>
        <dbReference type="EMBL" id="KPJ53811.1"/>
    </source>
</evidence>
<dbReference type="GO" id="GO:0005737">
    <property type="term" value="C:cytoplasm"/>
    <property type="evidence" value="ECO:0007669"/>
    <property type="project" value="TreeGrafter"/>
</dbReference>
<sequence length="187" mass="20703">MIDKAKVERAVQLFLEGIGEDVNRDGLRGTPARVAEACTEIFKGVGLDPTTAMEFCSAPNQDEMILVRDIPFYSICEHHLLPFFGKAHVAYIPNEDRIAGFSSLVRVIETMAKRPQMQERLTTEIADTLVASLEPKGIVVVIEAEHMCLTMRGVKKPGSLTVTSAMRGIMRKEATRAEAFALIKGRR</sequence>
<dbReference type="Gene3D" id="3.30.1130.10">
    <property type="match status" value="1"/>
</dbReference>
<dbReference type="SUPFAM" id="SSF55620">
    <property type="entry name" value="Tetrahydrobiopterin biosynthesis enzymes-like"/>
    <property type="match status" value="1"/>
</dbReference>
<dbReference type="AlphaFoldDB" id="A0A0S7WUY6"/>
<dbReference type="PATRIC" id="fig|1703770.3.peg.1311"/>
<dbReference type="STRING" id="1703770.AMJ39_03240"/>
<dbReference type="NCBIfam" id="NF006826">
    <property type="entry name" value="PRK09347.1-3"/>
    <property type="match status" value="1"/>
</dbReference>
<evidence type="ECO:0000256" key="1">
    <source>
        <dbReference type="ARBA" id="ARBA00001052"/>
    </source>
</evidence>
<dbReference type="FunFam" id="3.30.1130.10:FF:000001">
    <property type="entry name" value="GTP cyclohydrolase 1"/>
    <property type="match status" value="1"/>
</dbReference>
<accession>A0A0S7WUY6</accession>
<keyword evidence="4 5" id="KW-0378">Hydrolase</keyword>
<dbReference type="Pfam" id="PF01227">
    <property type="entry name" value="GTP_cyclohydroI"/>
    <property type="match status" value="1"/>
</dbReference>
<keyword evidence="5" id="KW-0342">GTP-binding</keyword>
<keyword evidence="3 5" id="KW-0554">One-carbon metabolism</keyword>
<dbReference type="Proteomes" id="UP000052008">
    <property type="component" value="Unassembled WGS sequence"/>
</dbReference>
<dbReference type="GO" id="GO:0006729">
    <property type="term" value="P:tetrahydrobiopterin biosynthetic process"/>
    <property type="evidence" value="ECO:0007669"/>
    <property type="project" value="TreeGrafter"/>
</dbReference>